<proteinExistence type="predicted"/>
<dbReference type="InterPro" id="IPR029058">
    <property type="entry name" value="AB_hydrolase_fold"/>
</dbReference>
<evidence type="ECO:0000313" key="2">
    <source>
        <dbReference type="EMBL" id="KAF4621943.1"/>
    </source>
</evidence>
<dbReference type="AlphaFoldDB" id="A0A8H4VTI3"/>
<dbReference type="InterPro" id="IPR052897">
    <property type="entry name" value="Sec-Metab_Biosynth_Hydrolase"/>
</dbReference>
<accession>A0A8H4VTI3</accession>
<keyword evidence="3" id="KW-1185">Reference proteome</keyword>
<dbReference type="PANTHER" id="PTHR37017:SF8">
    <property type="entry name" value="AB HYDROLASE-1 DOMAIN-CONTAINING PROTEIN"/>
    <property type="match status" value="1"/>
</dbReference>
<organism evidence="2 3">
    <name type="scientific">Cudoniella acicularis</name>
    <dbReference type="NCBI Taxonomy" id="354080"/>
    <lineage>
        <taxon>Eukaryota</taxon>
        <taxon>Fungi</taxon>
        <taxon>Dikarya</taxon>
        <taxon>Ascomycota</taxon>
        <taxon>Pezizomycotina</taxon>
        <taxon>Leotiomycetes</taxon>
        <taxon>Helotiales</taxon>
        <taxon>Tricladiaceae</taxon>
        <taxon>Cudoniella</taxon>
    </lineage>
</organism>
<dbReference type="EMBL" id="JAAMPI010001890">
    <property type="protein sequence ID" value="KAF4621943.1"/>
    <property type="molecule type" value="Genomic_DNA"/>
</dbReference>
<dbReference type="PANTHER" id="PTHR37017">
    <property type="entry name" value="AB HYDROLASE-1 DOMAIN-CONTAINING PROTEIN-RELATED"/>
    <property type="match status" value="1"/>
</dbReference>
<dbReference type="InterPro" id="IPR000073">
    <property type="entry name" value="AB_hydrolase_1"/>
</dbReference>
<dbReference type="OrthoDB" id="408373at2759"/>
<reference evidence="2 3" key="1">
    <citation type="submission" date="2020-03" db="EMBL/GenBank/DDBJ databases">
        <title>Draft Genome Sequence of Cudoniella acicularis.</title>
        <authorList>
            <person name="Buettner E."/>
            <person name="Kellner H."/>
        </authorList>
    </citation>
    <scope>NUCLEOTIDE SEQUENCE [LARGE SCALE GENOMIC DNA]</scope>
    <source>
        <strain evidence="2 3">DSM 108380</strain>
    </source>
</reference>
<dbReference type="Proteomes" id="UP000566819">
    <property type="component" value="Unassembled WGS sequence"/>
</dbReference>
<dbReference type="Gene3D" id="3.40.50.1820">
    <property type="entry name" value="alpha/beta hydrolase"/>
    <property type="match status" value="1"/>
</dbReference>
<dbReference type="Pfam" id="PF12697">
    <property type="entry name" value="Abhydrolase_6"/>
    <property type="match status" value="1"/>
</dbReference>
<feature type="domain" description="AB hydrolase-1" evidence="1">
    <location>
        <begin position="11"/>
        <end position="282"/>
    </location>
</feature>
<protein>
    <recommendedName>
        <fullName evidence="1">AB hydrolase-1 domain-containing protein</fullName>
    </recommendedName>
</protein>
<evidence type="ECO:0000259" key="1">
    <source>
        <dbReference type="Pfam" id="PF12697"/>
    </source>
</evidence>
<name>A0A8H4VTI3_9HELO</name>
<dbReference type="SUPFAM" id="SSF53474">
    <property type="entry name" value="alpha/beta-Hydrolases"/>
    <property type="match status" value="1"/>
</dbReference>
<comment type="caution">
    <text evidence="2">The sequence shown here is derived from an EMBL/GenBank/DDBJ whole genome shotgun (WGS) entry which is preliminary data.</text>
</comment>
<gene>
    <name evidence="2" type="ORF">G7Y89_g14403</name>
</gene>
<sequence>MASSAPSLPTIILVPGACHSAACFNAILQHLHTAGFPTQALTLPSLNSSSPNTATCAEDSAFILETAILPLLNEGKDVLLIGHSYSSVPISGSALGLSKSRRIREGKEGGVVGLVFMTAFLVPGGEATVFAFGGNDPPQQRNDTVCSASTNTHFYISPLIPLHSPPIRAKQKRSSNQPSPGLAVFENPAELFYPDLPPSSQKQYTDLLQPHAYNAFHTQCLPPAWAEDDFKGRRAYIKCMADIAVPPVAQQAMLDSTGVEWIVREIEAAHSPFASKPEELARLIVGLRDEFEGVA</sequence>
<evidence type="ECO:0000313" key="3">
    <source>
        <dbReference type="Proteomes" id="UP000566819"/>
    </source>
</evidence>